<dbReference type="InterPro" id="IPR006594">
    <property type="entry name" value="LisH"/>
</dbReference>
<dbReference type="Gene3D" id="1.20.960.30">
    <property type="match status" value="1"/>
</dbReference>
<keyword evidence="4" id="KW-0539">Nucleus</keyword>
<name>A0A6N2AY48_SOLCI</name>
<evidence type="ECO:0000256" key="4">
    <source>
        <dbReference type="ARBA" id="ARBA00023242"/>
    </source>
</evidence>
<dbReference type="AlphaFoldDB" id="A0A6N2AY48"/>
<protein>
    <submittedName>
        <fullName evidence="5">Uncharacterized protein</fullName>
    </submittedName>
</protein>
<dbReference type="InterPro" id="IPR045183">
    <property type="entry name" value="Ebi-like"/>
</dbReference>
<dbReference type="PROSITE" id="PS50896">
    <property type="entry name" value="LISH"/>
    <property type="match status" value="1"/>
</dbReference>
<evidence type="ECO:0000256" key="3">
    <source>
        <dbReference type="ARBA" id="ARBA00022737"/>
    </source>
</evidence>
<comment type="subcellular location">
    <subcellularLocation>
        <location evidence="1">Nucleus</location>
    </subcellularLocation>
</comment>
<evidence type="ECO:0000313" key="5">
    <source>
        <dbReference type="EMBL" id="TMW86688.1"/>
    </source>
</evidence>
<dbReference type="PANTHER" id="PTHR22846:SF67">
    <property type="entry name" value="F-BOX-LIKE_WD REPEAT-CONTAINING PROTEIN TBL1XR1 ISOFORM X1"/>
    <property type="match status" value="1"/>
</dbReference>
<gene>
    <name evidence="5" type="ORF">EJD97_020995</name>
</gene>
<dbReference type="GO" id="GO:0006357">
    <property type="term" value="P:regulation of transcription by RNA polymerase II"/>
    <property type="evidence" value="ECO:0007669"/>
    <property type="project" value="TreeGrafter"/>
</dbReference>
<keyword evidence="2" id="KW-0853">WD repeat</keyword>
<reference evidence="5" key="1">
    <citation type="submission" date="2019-05" db="EMBL/GenBank/DDBJ databases">
        <title>The de novo reference genome and transcriptome assemblies of the wild tomato species Solanum chilense.</title>
        <authorList>
            <person name="Stam R."/>
            <person name="Nosenko T."/>
            <person name="Hoerger A.C."/>
            <person name="Stephan W."/>
            <person name="Seidel M.A."/>
            <person name="Kuhn J.M.M."/>
            <person name="Haberer G."/>
            <person name="Tellier A."/>
        </authorList>
    </citation>
    <scope>NUCLEOTIDE SEQUENCE</scope>
    <source>
        <tissue evidence="5">Mature leaves</tissue>
    </source>
</reference>
<evidence type="ECO:0000256" key="2">
    <source>
        <dbReference type="ARBA" id="ARBA00022574"/>
    </source>
</evidence>
<keyword evidence="3" id="KW-0677">Repeat</keyword>
<proteinExistence type="predicted"/>
<dbReference type="GO" id="GO:0003714">
    <property type="term" value="F:transcription corepressor activity"/>
    <property type="evidence" value="ECO:0007669"/>
    <property type="project" value="InterPro"/>
</dbReference>
<organism evidence="5">
    <name type="scientific">Solanum chilense</name>
    <name type="common">Tomato</name>
    <name type="synonym">Lycopersicon chilense</name>
    <dbReference type="NCBI Taxonomy" id="4083"/>
    <lineage>
        <taxon>Eukaryota</taxon>
        <taxon>Viridiplantae</taxon>
        <taxon>Streptophyta</taxon>
        <taxon>Embryophyta</taxon>
        <taxon>Tracheophyta</taxon>
        <taxon>Spermatophyta</taxon>
        <taxon>Magnoliopsida</taxon>
        <taxon>eudicotyledons</taxon>
        <taxon>Gunneridae</taxon>
        <taxon>Pentapetalae</taxon>
        <taxon>asterids</taxon>
        <taxon>lamiids</taxon>
        <taxon>Solanales</taxon>
        <taxon>Solanaceae</taxon>
        <taxon>Solanoideae</taxon>
        <taxon>Solaneae</taxon>
        <taxon>Solanum</taxon>
        <taxon>Solanum subgen. Lycopersicon</taxon>
    </lineage>
</organism>
<comment type="caution">
    <text evidence="5">The sequence shown here is derived from an EMBL/GenBank/DDBJ whole genome shotgun (WGS) entry which is preliminary data.</text>
</comment>
<dbReference type="EMBL" id="RXGB01006242">
    <property type="protein sequence ID" value="TMW86688.1"/>
    <property type="molecule type" value="Genomic_DNA"/>
</dbReference>
<sequence>MASLTSEFLNFIVVRYLSESGFKHPTFTFGYEARINRSTADGHLVPINALINLVQKVIQYLELETNLSNVRHTLLKLVSNSRY</sequence>
<dbReference type="PANTHER" id="PTHR22846">
    <property type="entry name" value="WD40 REPEAT PROTEIN"/>
    <property type="match status" value="1"/>
</dbReference>
<evidence type="ECO:0000256" key="1">
    <source>
        <dbReference type="ARBA" id="ARBA00004123"/>
    </source>
</evidence>
<dbReference type="GO" id="GO:0000118">
    <property type="term" value="C:histone deacetylase complex"/>
    <property type="evidence" value="ECO:0007669"/>
    <property type="project" value="TreeGrafter"/>
</dbReference>
<accession>A0A6N2AY48</accession>